<evidence type="ECO:0000256" key="1">
    <source>
        <dbReference type="ARBA" id="ARBA00001286"/>
    </source>
</evidence>
<dbReference type="InterPro" id="IPR023546">
    <property type="entry name" value="MGMT"/>
</dbReference>
<protein>
    <recommendedName>
        <fullName evidence="9">Methylated-DNA--protein-cysteine methyltransferase</fullName>
        <ecNumber evidence="9">2.1.1.63</ecNumber>
    </recommendedName>
    <alternativeName>
        <fullName evidence="9">6-O-methylguanine-DNA methyltransferase</fullName>
        <shortName evidence="9">MGMT</shortName>
    </alternativeName>
    <alternativeName>
        <fullName evidence="9">O-6-methylguanine-DNA-alkyltransferase</fullName>
    </alternativeName>
</protein>
<dbReference type="Pfam" id="PF02870">
    <property type="entry name" value="Methyltransf_1N"/>
    <property type="match status" value="1"/>
</dbReference>
<evidence type="ECO:0000256" key="6">
    <source>
        <dbReference type="ARBA" id="ARBA00022763"/>
    </source>
</evidence>
<dbReference type="GO" id="GO:0005737">
    <property type="term" value="C:cytoplasm"/>
    <property type="evidence" value="ECO:0007669"/>
    <property type="project" value="UniProtKB-SubCell"/>
</dbReference>
<feature type="domain" description="Methylated-DNA-[protein]-cysteine S-methyltransferase DNA binding" evidence="10">
    <location>
        <begin position="98"/>
        <end position="179"/>
    </location>
</feature>
<comment type="function">
    <text evidence="9">Involved in the cellular defense against the biological effects of O6-methylguanine (O6-MeG) and O4-methylthymine (O4-MeT) in DNA. Repairs the methylated nucleobase in DNA by stoichiometrically transferring the methyl group to a cysteine residue in the enzyme. This is a suicide reaction: the enzyme is irreversibly inactivated.</text>
</comment>
<dbReference type="PANTHER" id="PTHR10815:SF5">
    <property type="entry name" value="METHYLATED-DNA--PROTEIN-CYSTEINE METHYLTRANSFERASE"/>
    <property type="match status" value="1"/>
</dbReference>
<evidence type="ECO:0000256" key="5">
    <source>
        <dbReference type="ARBA" id="ARBA00022679"/>
    </source>
</evidence>
<evidence type="ECO:0000256" key="9">
    <source>
        <dbReference type="HAMAP-Rule" id="MF_00772"/>
    </source>
</evidence>
<dbReference type="NCBIfam" id="TIGR00589">
    <property type="entry name" value="ogt"/>
    <property type="match status" value="1"/>
</dbReference>
<dbReference type="PANTHER" id="PTHR10815">
    <property type="entry name" value="METHYLATED-DNA--PROTEIN-CYSTEINE METHYLTRANSFERASE"/>
    <property type="match status" value="1"/>
</dbReference>
<accession>D5UHI7</accession>
<evidence type="ECO:0000256" key="2">
    <source>
        <dbReference type="ARBA" id="ARBA00008711"/>
    </source>
</evidence>
<dbReference type="InterPro" id="IPR036388">
    <property type="entry name" value="WH-like_DNA-bd_sf"/>
</dbReference>
<dbReference type="Proteomes" id="UP000000849">
    <property type="component" value="Chromosome"/>
</dbReference>
<dbReference type="GO" id="GO:0032259">
    <property type="term" value="P:methylation"/>
    <property type="evidence" value="ECO:0007669"/>
    <property type="project" value="UniProtKB-KW"/>
</dbReference>
<dbReference type="HAMAP" id="MF_00772">
    <property type="entry name" value="OGT"/>
    <property type="match status" value="1"/>
</dbReference>
<dbReference type="AlphaFoldDB" id="D5UHI7"/>
<feature type="domain" description="Methylguanine DNA methyltransferase ribonuclease-like" evidence="11">
    <location>
        <begin position="21"/>
        <end position="94"/>
    </location>
</feature>
<dbReference type="GO" id="GO:0006307">
    <property type="term" value="P:DNA alkylation repair"/>
    <property type="evidence" value="ECO:0007669"/>
    <property type="project" value="UniProtKB-UniRule"/>
</dbReference>
<dbReference type="STRING" id="446466.Cfla_2418"/>
<evidence type="ECO:0000256" key="3">
    <source>
        <dbReference type="ARBA" id="ARBA00022490"/>
    </source>
</evidence>
<keyword evidence="4 9" id="KW-0489">Methyltransferase</keyword>
<name>D5UHI7_CELFN</name>
<dbReference type="InterPro" id="IPR036631">
    <property type="entry name" value="MGMT_N_sf"/>
</dbReference>
<dbReference type="OrthoDB" id="9802228at2"/>
<comment type="similarity">
    <text evidence="2 9">Belongs to the MGMT family.</text>
</comment>
<evidence type="ECO:0000256" key="8">
    <source>
        <dbReference type="ARBA" id="ARBA00049348"/>
    </source>
</evidence>
<keyword evidence="3 9" id="KW-0963">Cytoplasm</keyword>
<evidence type="ECO:0000313" key="13">
    <source>
        <dbReference type="Proteomes" id="UP000000849"/>
    </source>
</evidence>
<dbReference type="RefSeq" id="WP_013117642.1">
    <property type="nucleotide sequence ID" value="NC_014151.1"/>
</dbReference>
<evidence type="ECO:0000259" key="11">
    <source>
        <dbReference type="Pfam" id="PF02870"/>
    </source>
</evidence>
<dbReference type="Pfam" id="PF01035">
    <property type="entry name" value="DNA_binding_1"/>
    <property type="match status" value="1"/>
</dbReference>
<keyword evidence="6 9" id="KW-0227">DNA damage</keyword>
<sequence>MADVESEQPAGTDEPRRAAPRYALVVAPFGPVAVAADDGAVTDVRFPHADGTPATRGLGEPAAPDADPVLAEAVRQLRAYLAGELRDFDLPLRLRGSPFQQRVWQGLRAVPYGTTTTYGALAAAVGLDPRTTARAVGAANGANHVPIVVPCHRVLGADGTLTGFSGGLERKRELLALEARVASGAATLF</sequence>
<dbReference type="SUPFAM" id="SSF46767">
    <property type="entry name" value="Methylated DNA-protein cysteine methyltransferase, C-terminal domain"/>
    <property type="match status" value="1"/>
</dbReference>
<dbReference type="PROSITE" id="PS00374">
    <property type="entry name" value="MGMT"/>
    <property type="match status" value="1"/>
</dbReference>
<dbReference type="InterPro" id="IPR001497">
    <property type="entry name" value="MethylDNA_cys_MeTrfase_AS"/>
</dbReference>
<dbReference type="KEGG" id="cfl:Cfla_2418"/>
<evidence type="ECO:0000259" key="10">
    <source>
        <dbReference type="Pfam" id="PF01035"/>
    </source>
</evidence>
<organism evidence="12 13">
    <name type="scientific">Cellulomonas flavigena (strain ATCC 482 / DSM 20109 / BCRC 11376 / JCM 18109 / NBRC 3775 / NCIMB 8073 / NRS 134)</name>
    <dbReference type="NCBI Taxonomy" id="446466"/>
    <lineage>
        <taxon>Bacteria</taxon>
        <taxon>Bacillati</taxon>
        <taxon>Actinomycetota</taxon>
        <taxon>Actinomycetes</taxon>
        <taxon>Micrococcales</taxon>
        <taxon>Cellulomonadaceae</taxon>
        <taxon>Cellulomonas</taxon>
    </lineage>
</organism>
<keyword evidence="7 9" id="KW-0234">DNA repair</keyword>
<dbReference type="SUPFAM" id="SSF53155">
    <property type="entry name" value="Methylated DNA-protein cysteine methyltransferase domain"/>
    <property type="match status" value="1"/>
</dbReference>
<evidence type="ECO:0000313" key="12">
    <source>
        <dbReference type="EMBL" id="ADG75308.1"/>
    </source>
</evidence>
<dbReference type="EC" id="2.1.1.63" evidence="9"/>
<evidence type="ECO:0000256" key="4">
    <source>
        <dbReference type="ARBA" id="ARBA00022603"/>
    </source>
</evidence>
<keyword evidence="13" id="KW-1185">Reference proteome</keyword>
<dbReference type="GO" id="GO:0003908">
    <property type="term" value="F:methylated-DNA-[protein]-cysteine S-methyltransferase activity"/>
    <property type="evidence" value="ECO:0007669"/>
    <property type="project" value="UniProtKB-UniRule"/>
</dbReference>
<dbReference type="eggNOG" id="COG0350">
    <property type="taxonomic scope" value="Bacteria"/>
</dbReference>
<comment type="catalytic activity">
    <reaction evidence="1 9">
        <text>a 4-O-methyl-thymidine in DNA + L-cysteinyl-[protein] = a thymidine in DNA + S-methyl-L-cysteinyl-[protein]</text>
        <dbReference type="Rhea" id="RHEA:53428"/>
        <dbReference type="Rhea" id="RHEA-COMP:10131"/>
        <dbReference type="Rhea" id="RHEA-COMP:10132"/>
        <dbReference type="Rhea" id="RHEA-COMP:13555"/>
        <dbReference type="Rhea" id="RHEA-COMP:13556"/>
        <dbReference type="ChEBI" id="CHEBI:29950"/>
        <dbReference type="ChEBI" id="CHEBI:82612"/>
        <dbReference type="ChEBI" id="CHEBI:137386"/>
        <dbReference type="ChEBI" id="CHEBI:137387"/>
        <dbReference type="EC" id="2.1.1.63"/>
    </reaction>
</comment>
<dbReference type="EMBL" id="CP001964">
    <property type="protein sequence ID" value="ADG75308.1"/>
    <property type="molecule type" value="Genomic_DNA"/>
</dbReference>
<dbReference type="InterPro" id="IPR014048">
    <property type="entry name" value="MethylDNA_cys_MeTrfase_DNA-bd"/>
</dbReference>
<dbReference type="CDD" id="cd06445">
    <property type="entry name" value="ATase"/>
    <property type="match status" value="1"/>
</dbReference>
<comment type="catalytic activity">
    <reaction evidence="8 9">
        <text>a 6-O-methyl-2'-deoxyguanosine in DNA + L-cysteinyl-[protein] = S-methyl-L-cysteinyl-[protein] + a 2'-deoxyguanosine in DNA</text>
        <dbReference type="Rhea" id="RHEA:24000"/>
        <dbReference type="Rhea" id="RHEA-COMP:10131"/>
        <dbReference type="Rhea" id="RHEA-COMP:10132"/>
        <dbReference type="Rhea" id="RHEA-COMP:11367"/>
        <dbReference type="Rhea" id="RHEA-COMP:11368"/>
        <dbReference type="ChEBI" id="CHEBI:29950"/>
        <dbReference type="ChEBI" id="CHEBI:82612"/>
        <dbReference type="ChEBI" id="CHEBI:85445"/>
        <dbReference type="ChEBI" id="CHEBI:85448"/>
        <dbReference type="EC" id="2.1.1.63"/>
    </reaction>
</comment>
<gene>
    <name evidence="12" type="ordered locus">Cfla_2418</name>
</gene>
<keyword evidence="5 9" id="KW-0808">Transferase</keyword>
<comment type="miscellaneous">
    <text evidence="9">This enzyme catalyzes only one turnover and therefore is not strictly catalytic. According to one definition, an enzyme is a biocatalyst that acts repeatedly and over many reaction cycles.</text>
</comment>
<dbReference type="FunFam" id="1.10.10.10:FF:000214">
    <property type="entry name" value="Methylated-DNA--protein-cysteine methyltransferase"/>
    <property type="match status" value="1"/>
</dbReference>
<feature type="active site" description="Nucleophile; methyl group acceptor" evidence="9">
    <location>
        <position position="151"/>
    </location>
</feature>
<proteinExistence type="inferred from homology"/>
<comment type="subcellular location">
    <subcellularLocation>
        <location evidence="9">Cytoplasm</location>
    </subcellularLocation>
</comment>
<dbReference type="InterPro" id="IPR036217">
    <property type="entry name" value="MethylDNA_cys_MeTrfase_DNAb"/>
</dbReference>
<dbReference type="Gene3D" id="1.10.10.10">
    <property type="entry name" value="Winged helix-like DNA-binding domain superfamily/Winged helix DNA-binding domain"/>
    <property type="match status" value="1"/>
</dbReference>
<evidence type="ECO:0000256" key="7">
    <source>
        <dbReference type="ARBA" id="ARBA00023204"/>
    </source>
</evidence>
<dbReference type="Gene3D" id="3.30.160.70">
    <property type="entry name" value="Methylated DNA-protein cysteine methyltransferase domain"/>
    <property type="match status" value="1"/>
</dbReference>
<dbReference type="HOGENOM" id="CLU_000445_52_2_11"/>
<dbReference type="InterPro" id="IPR008332">
    <property type="entry name" value="MethylG_MeTrfase_N"/>
</dbReference>
<reference evidence="12 13" key="1">
    <citation type="journal article" date="2010" name="Stand. Genomic Sci.">
        <title>Complete genome sequence of Cellulomonas flavigena type strain (134).</title>
        <authorList>
            <person name="Abt B."/>
            <person name="Foster B."/>
            <person name="Lapidus A."/>
            <person name="Clum A."/>
            <person name="Sun H."/>
            <person name="Pukall R."/>
            <person name="Lucas S."/>
            <person name="Glavina Del Rio T."/>
            <person name="Nolan M."/>
            <person name="Tice H."/>
            <person name="Cheng J.F."/>
            <person name="Pitluck S."/>
            <person name="Liolios K."/>
            <person name="Ivanova N."/>
            <person name="Mavromatis K."/>
            <person name="Ovchinnikova G."/>
            <person name="Pati A."/>
            <person name="Goodwin L."/>
            <person name="Chen A."/>
            <person name="Palaniappan K."/>
            <person name="Land M."/>
            <person name="Hauser L."/>
            <person name="Chang Y.J."/>
            <person name="Jeffries C.D."/>
            <person name="Rohde M."/>
            <person name="Goker M."/>
            <person name="Woyke T."/>
            <person name="Bristow J."/>
            <person name="Eisen J.A."/>
            <person name="Markowitz V."/>
            <person name="Hugenholtz P."/>
            <person name="Kyrpides N.C."/>
            <person name="Klenk H.P."/>
        </authorList>
    </citation>
    <scope>NUCLEOTIDE SEQUENCE [LARGE SCALE GENOMIC DNA]</scope>
    <source>
        <strain evidence="13">ATCC 482 / DSM 20109 / BCRC 11376 / JCM 18109 / NBRC 3775 / NCIMB 8073 / NRS 134</strain>
    </source>
</reference>